<dbReference type="PROSITE" id="PS00141">
    <property type="entry name" value="ASP_PROTEASE"/>
    <property type="match status" value="1"/>
</dbReference>
<dbReference type="InterPro" id="IPR036397">
    <property type="entry name" value="RNaseH_sf"/>
</dbReference>
<dbReference type="InterPro" id="IPR043128">
    <property type="entry name" value="Rev_trsase/Diguanyl_cyclase"/>
</dbReference>
<name>A0A0A1WJ40_ZEUCU</name>
<feature type="region of interest" description="Disordered" evidence="12">
    <location>
        <begin position="1005"/>
        <end position="1057"/>
    </location>
</feature>
<feature type="compositionally biased region" description="Polar residues" evidence="12">
    <location>
        <begin position="1007"/>
        <end position="1049"/>
    </location>
</feature>
<evidence type="ECO:0000256" key="12">
    <source>
        <dbReference type="SAM" id="MobiDB-lite"/>
    </source>
</evidence>
<keyword evidence="2" id="KW-0808">Transferase</keyword>
<keyword evidence="11" id="KW-0511">Multifunctional enzyme</keyword>
<proteinExistence type="predicted"/>
<protein>
    <recommendedName>
        <fullName evidence="1">RNA-directed DNA polymerase</fullName>
        <ecNumber evidence="1">2.7.7.49</ecNumber>
    </recommendedName>
</protein>
<gene>
    <name evidence="15" type="primary">Tf2-1_1</name>
    <name evidence="15" type="ORF">g.50750</name>
</gene>
<dbReference type="SUPFAM" id="SSF50630">
    <property type="entry name" value="Acid proteases"/>
    <property type="match status" value="1"/>
</dbReference>
<keyword evidence="4" id="KW-0540">Nuclease</keyword>
<keyword evidence="10" id="KW-0695">RNA-directed DNA polymerase</keyword>
<dbReference type="InterPro" id="IPR041577">
    <property type="entry name" value="RT_RNaseH_2"/>
</dbReference>
<dbReference type="InterPro" id="IPR021109">
    <property type="entry name" value="Peptidase_aspartic_dom_sf"/>
</dbReference>
<dbReference type="InterPro" id="IPR000477">
    <property type="entry name" value="RT_dom"/>
</dbReference>
<feature type="domain" description="Reverse transcriptase" evidence="13">
    <location>
        <begin position="212"/>
        <end position="390"/>
    </location>
</feature>
<keyword evidence="6" id="KW-0378">Hydrolase</keyword>
<keyword evidence="8" id="KW-0694">RNA-binding</keyword>
<dbReference type="InterPro" id="IPR012337">
    <property type="entry name" value="RNaseH-like_sf"/>
</dbReference>
<dbReference type="GO" id="GO:0042575">
    <property type="term" value="C:DNA polymerase complex"/>
    <property type="evidence" value="ECO:0007669"/>
    <property type="project" value="UniProtKB-ARBA"/>
</dbReference>
<evidence type="ECO:0000256" key="4">
    <source>
        <dbReference type="ARBA" id="ARBA00022722"/>
    </source>
</evidence>
<dbReference type="FunFam" id="3.30.70.270:FF:000164">
    <property type="match status" value="1"/>
</dbReference>
<feature type="domain" description="Integrase catalytic" evidence="14">
    <location>
        <begin position="728"/>
        <end position="905"/>
    </location>
</feature>
<keyword evidence="9" id="KW-0229">DNA integration</keyword>
<dbReference type="GO" id="GO:0003964">
    <property type="term" value="F:RNA-directed DNA polymerase activity"/>
    <property type="evidence" value="ECO:0007669"/>
    <property type="project" value="UniProtKB-KW"/>
</dbReference>
<dbReference type="PROSITE" id="PS50878">
    <property type="entry name" value="RT_POL"/>
    <property type="match status" value="1"/>
</dbReference>
<dbReference type="SUPFAM" id="SSF56672">
    <property type="entry name" value="DNA/RNA polymerases"/>
    <property type="match status" value="1"/>
</dbReference>
<dbReference type="Gene3D" id="1.10.340.70">
    <property type="match status" value="1"/>
</dbReference>
<evidence type="ECO:0000259" key="14">
    <source>
        <dbReference type="PROSITE" id="PS50994"/>
    </source>
</evidence>
<dbReference type="AlphaFoldDB" id="A0A0A1WJ40"/>
<evidence type="ECO:0000256" key="8">
    <source>
        <dbReference type="ARBA" id="ARBA00022884"/>
    </source>
</evidence>
<evidence type="ECO:0000256" key="10">
    <source>
        <dbReference type="ARBA" id="ARBA00022918"/>
    </source>
</evidence>
<keyword evidence="7" id="KW-0460">Magnesium</keyword>
<dbReference type="EC" id="2.7.7.49" evidence="1"/>
<dbReference type="PROSITE" id="PS50994">
    <property type="entry name" value="INTEGRASE"/>
    <property type="match status" value="1"/>
</dbReference>
<evidence type="ECO:0000256" key="9">
    <source>
        <dbReference type="ARBA" id="ARBA00022908"/>
    </source>
</evidence>
<dbReference type="GO" id="GO:0015074">
    <property type="term" value="P:DNA integration"/>
    <property type="evidence" value="ECO:0007669"/>
    <property type="project" value="UniProtKB-KW"/>
</dbReference>
<dbReference type="FunFam" id="3.30.70.270:FF:000020">
    <property type="entry name" value="Transposon Tf2-6 polyprotein-like Protein"/>
    <property type="match status" value="1"/>
</dbReference>
<dbReference type="Pfam" id="PF00078">
    <property type="entry name" value="RVT_1"/>
    <property type="match status" value="1"/>
</dbReference>
<dbReference type="InterPro" id="IPR043502">
    <property type="entry name" value="DNA/RNA_pol_sf"/>
</dbReference>
<keyword evidence="5" id="KW-0255">Endonuclease</keyword>
<dbReference type="GO" id="GO:0004519">
    <property type="term" value="F:endonuclease activity"/>
    <property type="evidence" value="ECO:0007669"/>
    <property type="project" value="UniProtKB-KW"/>
</dbReference>
<dbReference type="GO" id="GO:0003723">
    <property type="term" value="F:RNA binding"/>
    <property type="evidence" value="ECO:0007669"/>
    <property type="project" value="UniProtKB-KW"/>
</dbReference>
<evidence type="ECO:0000256" key="2">
    <source>
        <dbReference type="ARBA" id="ARBA00022679"/>
    </source>
</evidence>
<dbReference type="Pfam" id="PF17919">
    <property type="entry name" value="RT_RNaseH_2"/>
    <property type="match status" value="1"/>
</dbReference>
<evidence type="ECO:0000313" key="15">
    <source>
        <dbReference type="EMBL" id="JAC98402.1"/>
    </source>
</evidence>
<dbReference type="PANTHER" id="PTHR37984">
    <property type="entry name" value="PROTEIN CBG26694"/>
    <property type="match status" value="1"/>
</dbReference>
<dbReference type="Gene3D" id="3.10.10.10">
    <property type="entry name" value="HIV Type 1 Reverse Transcriptase, subunit A, domain 1"/>
    <property type="match status" value="1"/>
</dbReference>
<dbReference type="Pfam" id="PF17921">
    <property type="entry name" value="Integrase_H2C2"/>
    <property type="match status" value="1"/>
</dbReference>
<dbReference type="SUPFAM" id="SSF53098">
    <property type="entry name" value="Ribonuclease H-like"/>
    <property type="match status" value="1"/>
</dbReference>
<accession>A0A0A1WJ40</accession>
<dbReference type="InterPro" id="IPR050951">
    <property type="entry name" value="Retrovirus_Pol_polyprotein"/>
</dbReference>
<dbReference type="Gene3D" id="2.40.70.10">
    <property type="entry name" value="Acid Proteases"/>
    <property type="match status" value="1"/>
</dbReference>
<evidence type="ECO:0000256" key="1">
    <source>
        <dbReference type="ARBA" id="ARBA00012493"/>
    </source>
</evidence>
<dbReference type="InterPro" id="IPR041588">
    <property type="entry name" value="Integrase_H2C2"/>
</dbReference>
<dbReference type="GO" id="GO:0006508">
    <property type="term" value="P:proteolysis"/>
    <property type="evidence" value="ECO:0007669"/>
    <property type="project" value="InterPro"/>
</dbReference>
<dbReference type="Pfam" id="PF00665">
    <property type="entry name" value="rve"/>
    <property type="match status" value="1"/>
</dbReference>
<evidence type="ECO:0000256" key="3">
    <source>
        <dbReference type="ARBA" id="ARBA00022695"/>
    </source>
</evidence>
<dbReference type="Gene3D" id="3.30.70.270">
    <property type="match status" value="2"/>
</dbReference>
<dbReference type="Gene3D" id="3.30.420.10">
    <property type="entry name" value="Ribonuclease H-like superfamily/Ribonuclease H"/>
    <property type="match status" value="1"/>
</dbReference>
<dbReference type="PANTHER" id="PTHR37984:SF5">
    <property type="entry name" value="PROTEIN NYNRIN-LIKE"/>
    <property type="match status" value="1"/>
</dbReference>
<keyword evidence="3" id="KW-0548">Nucleotidyltransferase</keyword>
<organism evidence="15">
    <name type="scientific">Zeugodacus cucurbitae</name>
    <name type="common">Melon fruit fly</name>
    <name type="synonym">Bactrocera cucurbitae</name>
    <dbReference type="NCBI Taxonomy" id="28588"/>
    <lineage>
        <taxon>Eukaryota</taxon>
        <taxon>Metazoa</taxon>
        <taxon>Ecdysozoa</taxon>
        <taxon>Arthropoda</taxon>
        <taxon>Hexapoda</taxon>
        <taxon>Insecta</taxon>
        <taxon>Pterygota</taxon>
        <taxon>Neoptera</taxon>
        <taxon>Endopterygota</taxon>
        <taxon>Diptera</taxon>
        <taxon>Brachycera</taxon>
        <taxon>Muscomorpha</taxon>
        <taxon>Tephritoidea</taxon>
        <taxon>Tephritidae</taxon>
        <taxon>Zeugodacus</taxon>
        <taxon>Zeugodacus</taxon>
    </lineage>
</organism>
<dbReference type="EMBL" id="GBXI01015889">
    <property type="protein sequence ID" value="JAC98402.1"/>
    <property type="molecule type" value="Transcribed_RNA"/>
</dbReference>
<dbReference type="CDD" id="cd01647">
    <property type="entry name" value="RT_LTR"/>
    <property type="match status" value="1"/>
</dbReference>
<evidence type="ECO:0000259" key="13">
    <source>
        <dbReference type="PROSITE" id="PS50878"/>
    </source>
</evidence>
<dbReference type="FunFam" id="2.40.70.10:FF:000130">
    <property type="entry name" value="Retrovirus-related Pol polyprotein from transposon opus-like Protein"/>
    <property type="match status" value="1"/>
</dbReference>
<dbReference type="FunFam" id="3.30.420.10:FF:000032">
    <property type="entry name" value="Retrovirus-related Pol polyprotein from transposon 297-like Protein"/>
    <property type="match status" value="1"/>
</dbReference>
<dbReference type="CDD" id="cd09274">
    <property type="entry name" value="RNase_HI_RT_Ty3"/>
    <property type="match status" value="1"/>
</dbReference>
<dbReference type="InterPro" id="IPR001969">
    <property type="entry name" value="Aspartic_peptidase_AS"/>
</dbReference>
<evidence type="ECO:0000256" key="11">
    <source>
        <dbReference type="ARBA" id="ARBA00023268"/>
    </source>
</evidence>
<evidence type="ECO:0000256" key="5">
    <source>
        <dbReference type="ARBA" id="ARBA00022759"/>
    </source>
</evidence>
<dbReference type="GO" id="GO:0004190">
    <property type="term" value="F:aspartic-type endopeptidase activity"/>
    <property type="evidence" value="ECO:0007669"/>
    <property type="project" value="InterPro"/>
</dbReference>
<reference evidence="15" key="2">
    <citation type="journal article" date="2015" name="Gigascience">
        <title>Reconstructing a comprehensive transcriptome assembly of a white-pupal translocated strain of the pest fruit fly Bactrocera cucurbitae.</title>
        <authorList>
            <person name="Sim S.B."/>
            <person name="Calla B."/>
            <person name="Hall B."/>
            <person name="DeRego T."/>
            <person name="Geib S.M."/>
        </authorList>
    </citation>
    <scope>NUCLEOTIDE SEQUENCE</scope>
</reference>
<evidence type="ECO:0000256" key="7">
    <source>
        <dbReference type="ARBA" id="ARBA00022842"/>
    </source>
</evidence>
<evidence type="ECO:0000256" key="6">
    <source>
        <dbReference type="ARBA" id="ARBA00022801"/>
    </source>
</evidence>
<dbReference type="InterPro" id="IPR001584">
    <property type="entry name" value="Integrase_cat-core"/>
</dbReference>
<sequence length="1057" mass="119641">MHVPGKLSVGPLVAVNGSSLDSNRLFVTDRATKIQFLVDTGADLCTFPKSLASWSTERANYNLTAANGSTINTYGCITLSLNFGLRRNFTWRFVVADISKPIIGADFLAHFGILPDLKNSCLIDSITGLKVACKLSVSNIISEVKVLPVDPIWADTLKKFPNLTKPEGICQPTKHTTLHHIATTPGPPVSCKARRLVPDKLKIAKAEFDKMLQLGIAQRSKSSWSSPLHLVPKKTGEWRPCGDFRRLNARTLPDRYPVRVLEDFTANLAGKTIFSTIDLVRAFHQIPVAKEDVDKTAIITPFGLFEFPFMTFGLRNAAQTFQRFIDEVTRGLDDFTFPYIDDILIASKDIKEHHTHLRLLFERLSQYGVVINTTKCCFGLPEVDFLGHRISAKGILPLPGKVDAIVNFPRPTTIRKLREFLGMINFYRKFLQNAAKFQAPLHEYIQGASIKGSHPVPWTPEGEAAFVTCKEELRKVTLLAYPDTTLPWAIFTDASEYAIGAVLQQRRGQNWEPLAFFSQKLQPAVRKHCPYDRELHAIYAALRKFRYIFEARHVTVFTDHKPLLHAFSQDPDRATPWQFHRLDFISQFTTDIQYISGKDNIVADALSRIEEISTAVSTNELGQAQSEDEELQQRLRGEQDDSLNLRPVNIPGCDKPIYCDISGDLIRPYVPASLRKRIFDSLHSISHPGSRASAKLLTQRYIWPSINRDCRLWARTCLACQRNKVSRHVLSPIQNFSGRTRRFEHIHVDIIGPYVPSRGYRNCLTIIDRFTRFPEAFPIESIGADCVARTLFAGWICRYGVPLRITTDQGTQFESQLFNALARLIGSKHIHTTTFHPQSNGMVERLHRHLKDAIRCHENSSWVDMLPIVLLGIRAAWKEDLGATPADLVYGEPIRLPGEFLAPSPRHSLPPSNVAESLRKYFEELAPQPVARHGQKKTFIFKELATCSHVFVRRDAPHHSFTSPYEGPHRVISRHDKYFIVDVRGENTTISIDRLKPVYLLPDDTEQNNYNDNNTTFISSNSPESSEPGTSRLSSSYRPDTDLSFSSPSPKRRVKFR</sequence>
<reference evidence="15" key="1">
    <citation type="submission" date="2014-11" db="EMBL/GenBank/DDBJ databases">
        <authorList>
            <person name="Geib S."/>
        </authorList>
    </citation>
    <scope>NUCLEOTIDE SEQUENCE</scope>
</reference>